<dbReference type="InterPro" id="IPR001789">
    <property type="entry name" value="Sig_transdc_resp-reg_receiver"/>
</dbReference>
<dbReference type="PANTHER" id="PTHR48111">
    <property type="entry name" value="REGULATOR OF RPOS"/>
    <property type="match status" value="1"/>
</dbReference>
<evidence type="ECO:0000256" key="2">
    <source>
        <dbReference type="ARBA" id="ARBA00023012"/>
    </source>
</evidence>
<dbReference type="PROSITE" id="PS50110">
    <property type="entry name" value="RESPONSE_REGULATORY"/>
    <property type="match status" value="1"/>
</dbReference>
<accession>A0A4Q9V0N5</accession>
<dbReference type="GO" id="GO:0000976">
    <property type="term" value="F:transcription cis-regulatory region binding"/>
    <property type="evidence" value="ECO:0007669"/>
    <property type="project" value="TreeGrafter"/>
</dbReference>
<evidence type="ECO:0000256" key="1">
    <source>
        <dbReference type="ARBA" id="ARBA00022553"/>
    </source>
</evidence>
<feature type="domain" description="Response regulatory" evidence="8">
    <location>
        <begin position="5"/>
        <end position="119"/>
    </location>
</feature>
<proteinExistence type="predicted"/>
<dbReference type="InterPro" id="IPR011006">
    <property type="entry name" value="CheY-like_superfamily"/>
</dbReference>
<dbReference type="GO" id="GO:0000156">
    <property type="term" value="F:phosphorelay response regulator activity"/>
    <property type="evidence" value="ECO:0007669"/>
    <property type="project" value="TreeGrafter"/>
</dbReference>
<feature type="modified residue" description="4-aspartylphosphate" evidence="6">
    <location>
        <position position="54"/>
    </location>
</feature>
<dbReference type="GO" id="GO:0032993">
    <property type="term" value="C:protein-DNA complex"/>
    <property type="evidence" value="ECO:0007669"/>
    <property type="project" value="TreeGrafter"/>
</dbReference>
<dbReference type="GO" id="GO:0005829">
    <property type="term" value="C:cytosol"/>
    <property type="evidence" value="ECO:0007669"/>
    <property type="project" value="TreeGrafter"/>
</dbReference>
<evidence type="ECO:0000259" key="9">
    <source>
        <dbReference type="PROSITE" id="PS51755"/>
    </source>
</evidence>
<dbReference type="CDD" id="cd00383">
    <property type="entry name" value="trans_reg_C"/>
    <property type="match status" value="1"/>
</dbReference>
<dbReference type="SMART" id="SM00862">
    <property type="entry name" value="Trans_reg_C"/>
    <property type="match status" value="1"/>
</dbReference>
<dbReference type="Gene3D" id="1.10.10.10">
    <property type="entry name" value="Winged helix-like DNA-binding domain superfamily/Winged helix DNA-binding domain"/>
    <property type="match status" value="1"/>
</dbReference>
<dbReference type="Gene3D" id="3.40.50.2300">
    <property type="match status" value="1"/>
</dbReference>
<dbReference type="InterPro" id="IPR036388">
    <property type="entry name" value="WH-like_DNA-bd_sf"/>
</dbReference>
<evidence type="ECO:0000256" key="3">
    <source>
        <dbReference type="ARBA" id="ARBA00023015"/>
    </source>
</evidence>
<dbReference type="Pfam" id="PF00486">
    <property type="entry name" value="Trans_reg_C"/>
    <property type="match status" value="1"/>
</dbReference>
<evidence type="ECO:0000256" key="6">
    <source>
        <dbReference type="PROSITE-ProRule" id="PRU00169"/>
    </source>
</evidence>
<dbReference type="InterPro" id="IPR039420">
    <property type="entry name" value="WalR-like"/>
</dbReference>
<dbReference type="Proteomes" id="UP000293036">
    <property type="component" value="Unassembled WGS sequence"/>
</dbReference>
<keyword evidence="4 7" id="KW-0238">DNA-binding</keyword>
<dbReference type="Pfam" id="PF00072">
    <property type="entry name" value="Response_reg"/>
    <property type="match status" value="1"/>
</dbReference>
<evidence type="ECO:0000313" key="11">
    <source>
        <dbReference type="Proteomes" id="UP000293036"/>
    </source>
</evidence>
<dbReference type="InterPro" id="IPR001867">
    <property type="entry name" value="OmpR/PhoB-type_DNA-bd"/>
</dbReference>
<gene>
    <name evidence="10" type="ORF">EZJ44_05070</name>
</gene>
<reference evidence="10 11" key="1">
    <citation type="submission" date="2019-02" db="EMBL/GenBank/DDBJ databases">
        <title>Arcanobacterium bovis sp. nov., isolated from the milk of a cow with mastitis.</title>
        <authorList>
            <person name="Sammra O."/>
            <person name="Foster G."/>
            <person name="Hassan A."/>
            <person name="Alssahen M."/>
            <person name="Laemmler C."/>
            <person name="Borowiak M."/>
            <person name="Malorny B."/>
            <person name="Abdulmawjood A."/>
        </authorList>
    </citation>
    <scope>NUCLEOTIDE SEQUENCE [LARGE SCALE GENOMIC DNA]</scope>
    <source>
        <strain evidence="10 11">C605018/01/1</strain>
    </source>
</reference>
<evidence type="ECO:0000313" key="10">
    <source>
        <dbReference type="EMBL" id="TBW22194.1"/>
    </source>
</evidence>
<keyword evidence="1 6" id="KW-0597">Phosphoprotein</keyword>
<dbReference type="OrthoDB" id="4481605at2"/>
<keyword evidence="5" id="KW-0804">Transcription</keyword>
<comment type="caution">
    <text evidence="10">The sequence shown here is derived from an EMBL/GenBank/DDBJ whole genome shotgun (WGS) entry which is preliminary data.</text>
</comment>
<dbReference type="SUPFAM" id="SSF52172">
    <property type="entry name" value="CheY-like"/>
    <property type="match status" value="1"/>
</dbReference>
<feature type="domain" description="OmpR/PhoB-type" evidence="9">
    <location>
        <begin position="128"/>
        <end position="228"/>
    </location>
</feature>
<dbReference type="CDD" id="cd17574">
    <property type="entry name" value="REC_OmpR"/>
    <property type="match status" value="1"/>
</dbReference>
<dbReference type="GO" id="GO:0006355">
    <property type="term" value="P:regulation of DNA-templated transcription"/>
    <property type="evidence" value="ECO:0007669"/>
    <property type="project" value="InterPro"/>
</dbReference>
<dbReference type="EMBL" id="SJDT01000003">
    <property type="protein sequence ID" value="TBW22194.1"/>
    <property type="molecule type" value="Genomic_DNA"/>
</dbReference>
<name>A0A4Q9V0N5_9ACTO</name>
<sequence length="234" mass="26047">MHNPVALVVDDEAQMVSIIKFALETQGFECLTAKNTTEAWSVIQHHRIDLAVLDVMLPNGSGVELTKKIRHSHLKFPIILLTALGDEDDRIAGLEAGADDYVTKPFSPRELALRALAAVRRYSDHNISAAINLGNLTIHIAEAKAYWNNTQIDLTETQVRLLAVLARNHNDVVSHREILAQVWNTNETSGGREMIKTSIYRLRRDLTAQGIGDIEILSVRSRGYSMKIASQNDS</sequence>
<dbReference type="PROSITE" id="PS51755">
    <property type="entry name" value="OMPR_PHOB"/>
    <property type="match status" value="1"/>
</dbReference>
<dbReference type="PANTHER" id="PTHR48111:SF1">
    <property type="entry name" value="TWO-COMPONENT RESPONSE REGULATOR ORR33"/>
    <property type="match status" value="1"/>
</dbReference>
<protein>
    <submittedName>
        <fullName evidence="10">Response regulator transcription factor</fullName>
    </submittedName>
</protein>
<organism evidence="10 11">
    <name type="scientific">Arcanobacterium bovis</name>
    <dbReference type="NCBI Taxonomy" id="2529275"/>
    <lineage>
        <taxon>Bacteria</taxon>
        <taxon>Bacillati</taxon>
        <taxon>Actinomycetota</taxon>
        <taxon>Actinomycetes</taxon>
        <taxon>Actinomycetales</taxon>
        <taxon>Actinomycetaceae</taxon>
        <taxon>Arcanobacterium</taxon>
    </lineage>
</organism>
<evidence type="ECO:0000259" key="8">
    <source>
        <dbReference type="PROSITE" id="PS50110"/>
    </source>
</evidence>
<dbReference type="SMART" id="SM00448">
    <property type="entry name" value="REC"/>
    <property type="match status" value="1"/>
</dbReference>
<evidence type="ECO:0000256" key="7">
    <source>
        <dbReference type="PROSITE-ProRule" id="PRU01091"/>
    </source>
</evidence>
<dbReference type="Gene3D" id="6.10.250.690">
    <property type="match status" value="1"/>
</dbReference>
<dbReference type="RefSeq" id="WP_131280880.1">
    <property type="nucleotide sequence ID" value="NZ_JBHSLR010000009.1"/>
</dbReference>
<keyword evidence="11" id="KW-1185">Reference proteome</keyword>
<keyword evidence="3" id="KW-0805">Transcription regulation</keyword>
<evidence type="ECO:0000256" key="4">
    <source>
        <dbReference type="ARBA" id="ARBA00023125"/>
    </source>
</evidence>
<dbReference type="AlphaFoldDB" id="A0A4Q9V0N5"/>
<keyword evidence="2" id="KW-0902">Two-component regulatory system</keyword>
<evidence type="ECO:0000256" key="5">
    <source>
        <dbReference type="ARBA" id="ARBA00023163"/>
    </source>
</evidence>
<feature type="DNA-binding region" description="OmpR/PhoB-type" evidence="7">
    <location>
        <begin position="128"/>
        <end position="228"/>
    </location>
</feature>